<evidence type="ECO:0000313" key="2">
    <source>
        <dbReference type="Proteomes" id="UP000649617"/>
    </source>
</evidence>
<protein>
    <submittedName>
        <fullName evidence="1">Uncharacterized protein</fullName>
    </submittedName>
</protein>
<feature type="non-terminal residue" evidence="1">
    <location>
        <position position="1"/>
    </location>
</feature>
<gene>
    <name evidence="1" type="ORF">SPIL2461_LOCUS21043</name>
</gene>
<dbReference type="AlphaFoldDB" id="A0A812XF56"/>
<comment type="caution">
    <text evidence="1">The sequence shown here is derived from an EMBL/GenBank/DDBJ whole genome shotgun (WGS) entry which is preliminary data.</text>
</comment>
<evidence type="ECO:0000313" key="1">
    <source>
        <dbReference type="EMBL" id="CAE7732557.1"/>
    </source>
</evidence>
<dbReference type="Proteomes" id="UP000649617">
    <property type="component" value="Unassembled WGS sequence"/>
</dbReference>
<proteinExistence type="predicted"/>
<keyword evidence="2" id="KW-1185">Reference proteome</keyword>
<reference evidence="1" key="1">
    <citation type="submission" date="2021-02" db="EMBL/GenBank/DDBJ databases">
        <authorList>
            <person name="Dougan E. K."/>
            <person name="Rhodes N."/>
            <person name="Thang M."/>
            <person name="Chan C."/>
        </authorList>
    </citation>
    <scope>NUCLEOTIDE SEQUENCE</scope>
</reference>
<accession>A0A812XF56</accession>
<sequence length="81" mass="8893">LTGVLVAGRSFAETVEVTWATSSWMGVPWEANPGDTPERHCVNSLSVVWEEQAKAPRTCFILQEKAVCLSVRESPFEAVSL</sequence>
<dbReference type="EMBL" id="CAJNIZ010045860">
    <property type="protein sequence ID" value="CAE7732557.1"/>
    <property type="molecule type" value="Genomic_DNA"/>
</dbReference>
<organism evidence="1 2">
    <name type="scientific">Symbiodinium pilosum</name>
    <name type="common">Dinoflagellate</name>
    <dbReference type="NCBI Taxonomy" id="2952"/>
    <lineage>
        <taxon>Eukaryota</taxon>
        <taxon>Sar</taxon>
        <taxon>Alveolata</taxon>
        <taxon>Dinophyceae</taxon>
        <taxon>Suessiales</taxon>
        <taxon>Symbiodiniaceae</taxon>
        <taxon>Symbiodinium</taxon>
    </lineage>
</organism>
<name>A0A812XF56_SYMPI</name>